<accession>A0ABN1HLN4</accession>
<sequence length="81" mass="9197">MRHDPISPNKRKSVNLSIDTGIVAAAREAGVNLSRVTEAALRVAVKDAREQRWREENREAIERFTNWYEDQGDPLAHLASL</sequence>
<evidence type="ECO:0008006" key="4">
    <source>
        <dbReference type="Google" id="ProtNLM"/>
    </source>
</evidence>
<keyword evidence="3" id="KW-1185">Reference proteome</keyword>
<dbReference type="Pfam" id="PF07362">
    <property type="entry name" value="CcdA"/>
    <property type="match status" value="1"/>
</dbReference>
<protein>
    <recommendedName>
        <fullName evidence="4">Post-segregation antitoxin CcdA</fullName>
    </recommendedName>
</protein>
<dbReference type="RefSeq" id="WP_163957373.1">
    <property type="nucleotide sequence ID" value="NZ_BAAAES010000001.1"/>
</dbReference>
<name>A0ABN1HLN4_9SPHN</name>
<dbReference type="Proteomes" id="UP001500238">
    <property type="component" value="Unassembled WGS sequence"/>
</dbReference>
<proteinExistence type="predicted"/>
<reference evidence="2 3" key="1">
    <citation type="journal article" date="2019" name="Int. J. Syst. Evol. Microbiol.">
        <title>The Global Catalogue of Microorganisms (GCM) 10K type strain sequencing project: providing services to taxonomists for standard genome sequencing and annotation.</title>
        <authorList>
            <consortium name="The Broad Institute Genomics Platform"/>
            <consortium name="The Broad Institute Genome Sequencing Center for Infectious Disease"/>
            <person name="Wu L."/>
            <person name="Ma J."/>
        </authorList>
    </citation>
    <scope>NUCLEOTIDE SEQUENCE [LARGE SCALE GENOMIC DNA]</scope>
    <source>
        <strain evidence="2 3">JCM 14603</strain>
    </source>
</reference>
<organism evidence="2 3">
    <name type="scientific">Sphingomonas insulae</name>
    <dbReference type="NCBI Taxonomy" id="424800"/>
    <lineage>
        <taxon>Bacteria</taxon>
        <taxon>Pseudomonadati</taxon>
        <taxon>Pseudomonadota</taxon>
        <taxon>Alphaproteobacteria</taxon>
        <taxon>Sphingomonadales</taxon>
        <taxon>Sphingomonadaceae</taxon>
        <taxon>Sphingomonas</taxon>
    </lineage>
</organism>
<dbReference type="InterPro" id="IPR009956">
    <property type="entry name" value="Post-segregation_anti-tox_CcdA"/>
</dbReference>
<evidence type="ECO:0000256" key="1">
    <source>
        <dbReference type="ARBA" id="ARBA00022649"/>
    </source>
</evidence>
<keyword evidence="1" id="KW-1277">Toxin-antitoxin system</keyword>
<gene>
    <name evidence="2" type="ORF">GCM10009102_02930</name>
</gene>
<dbReference type="EMBL" id="BAAAES010000001">
    <property type="protein sequence ID" value="GAA0658112.1"/>
    <property type="molecule type" value="Genomic_DNA"/>
</dbReference>
<evidence type="ECO:0000313" key="3">
    <source>
        <dbReference type="Proteomes" id="UP001500238"/>
    </source>
</evidence>
<comment type="caution">
    <text evidence="2">The sequence shown here is derived from an EMBL/GenBank/DDBJ whole genome shotgun (WGS) entry which is preliminary data.</text>
</comment>
<evidence type="ECO:0000313" key="2">
    <source>
        <dbReference type="EMBL" id="GAA0658112.1"/>
    </source>
</evidence>